<dbReference type="PANTHER" id="PTHR43343:SF3">
    <property type="entry name" value="PROTEASE DO-LIKE 8, CHLOROPLASTIC"/>
    <property type="match status" value="1"/>
</dbReference>
<dbReference type="InterPro" id="IPR001940">
    <property type="entry name" value="Peptidase_S1C"/>
</dbReference>
<dbReference type="InterPro" id="IPR009003">
    <property type="entry name" value="Peptidase_S1_PA"/>
</dbReference>
<proteinExistence type="inferred from homology"/>
<dbReference type="Pfam" id="PF13180">
    <property type="entry name" value="PDZ_2"/>
    <property type="match status" value="1"/>
</dbReference>
<name>A0A6M1SUI0_9BACT</name>
<protein>
    <submittedName>
        <fullName evidence="11">Do family serine endopeptidase</fullName>
    </submittedName>
</protein>
<dbReference type="InterPro" id="IPR051201">
    <property type="entry name" value="Chloro_Bact_Ser_Proteases"/>
</dbReference>
<feature type="domain" description="PDZ" evidence="10">
    <location>
        <begin position="280"/>
        <end position="372"/>
    </location>
</feature>
<dbReference type="GO" id="GO:0006508">
    <property type="term" value="P:proteolysis"/>
    <property type="evidence" value="ECO:0007669"/>
    <property type="project" value="UniProtKB-KW"/>
</dbReference>
<organism evidence="11 12">
    <name type="scientific">Fodinibius halophilus</name>
    <dbReference type="NCBI Taxonomy" id="1736908"/>
    <lineage>
        <taxon>Bacteria</taxon>
        <taxon>Pseudomonadati</taxon>
        <taxon>Balneolota</taxon>
        <taxon>Balneolia</taxon>
        <taxon>Balneolales</taxon>
        <taxon>Balneolaceae</taxon>
        <taxon>Fodinibius</taxon>
    </lineage>
</organism>
<keyword evidence="5" id="KW-0378">Hydrolase</keyword>
<feature type="compositionally biased region" description="Basic and acidic residues" evidence="9">
    <location>
        <begin position="95"/>
        <end position="109"/>
    </location>
</feature>
<dbReference type="AlphaFoldDB" id="A0A6M1SUI0"/>
<feature type="binding site" evidence="8">
    <location>
        <position position="127"/>
    </location>
    <ligand>
        <name>substrate</name>
    </ligand>
</feature>
<feature type="active site" description="Charge relay system" evidence="7">
    <location>
        <position position="236"/>
    </location>
</feature>
<dbReference type="InterPro" id="IPR025926">
    <property type="entry name" value="PDZ-like_dom"/>
</dbReference>
<dbReference type="InterPro" id="IPR001478">
    <property type="entry name" value="PDZ"/>
</dbReference>
<dbReference type="NCBIfam" id="TIGR02037">
    <property type="entry name" value="degP_htrA_DO"/>
    <property type="match status" value="1"/>
</dbReference>
<gene>
    <name evidence="11" type="ORF">G3569_04625</name>
</gene>
<dbReference type="FunFam" id="2.40.10.10:FF:000001">
    <property type="entry name" value="Periplasmic serine protease DegS"/>
    <property type="match status" value="1"/>
</dbReference>
<feature type="binding site" evidence="8">
    <location>
        <begin position="234"/>
        <end position="236"/>
    </location>
    <ligand>
        <name>substrate</name>
    </ligand>
</feature>
<keyword evidence="3" id="KW-0732">Signal</keyword>
<feature type="active site" description="Charge relay system" evidence="7">
    <location>
        <position position="157"/>
    </location>
</feature>
<dbReference type="InterPro" id="IPR036034">
    <property type="entry name" value="PDZ_sf"/>
</dbReference>
<comment type="similarity">
    <text evidence="1">Belongs to the peptidase S1C family.</text>
</comment>
<dbReference type="InterPro" id="IPR011782">
    <property type="entry name" value="Pept_S1C_Do"/>
</dbReference>
<dbReference type="GO" id="GO:0004252">
    <property type="term" value="F:serine-type endopeptidase activity"/>
    <property type="evidence" value="ECO:0007669"/>
    <property type="project" value="InterPro"/>
</dbReference>
<evidence type="ECO:0000256" key="7">
    <source>
        <dbReference type="PIRSR" id="PIRSR611782-1"/>
    </source>
</evidence>
<dbReference type="EMBL" id="JAALLS010000004">
    <property type="protein sequence ID" value="NGP87628.1"/>
    <property type="molecule type" value="Genomic_DNA"/>
</dbReference>
<dbReference type="PANTHER" id="PTHR43343">
    <property type="entry name" value="PEPTIDASE S12"/>
    <property type="match status" value="1"/>
</dbReference>
<keyword evidence="2" id="KW-0645">Protease</keyword>
<dbReference type="Proteomes" id="UP000479132">
    <property type="component" value="Unassembled WGS sequence"/>
</dbReference>
<evidence type="ECO:0000256" key="4">
    <source>
        <dbReference type="ARBA" id="ARBA00022737"/>
    </source>
</evidence>
<evidence type="ECO:0000259" key="10">
    <source>
        <dbReference type="PROSITE" id="PS50106"/>
    </source>
</evidence>
<dbReference type="Gene3D" id="2.30.42.10">
    <property type="match status" value="2"/>
</dbReference>
<feature type="active site" description="Charge relay system" evidence="7">
    <location>
        <position position="127"/>
    </location>
</feature>
<feature type="binding site" evidence="8">
    <location>
        <position position="69"/>
    </location>
    <ligand>
        <name>substrate</name>
    </ligand>
</feature>
<evidence type="ECO:0000256" key="3">
    <source>
        <dbReference type="ARBA" id="ARBA00022729"/>
    </source>
</evidence>
<evidence type="ECO:0000256" key="6">
    <source>
        <dbReference type="ARBA" id="ARBA00022825"/>
    </source>
</evidence>
<keyword evidence="12" id="KW-1185">Reference proteome</keyword>
<dbReference type="RefSeq" id="WP_165266563.1">
    <property type="nucleotide sequence ID" value="NZ_JAALLS010000004.1"/>
</dbReference>
<reference evidence="11 12" key="1">
    <citation type="submission" date="2020-02" db="EMBL/GenBank/DDBJ databases">
        <title>Aliifodinibius halophilus 2W32, complete genome.</title>
        <authorList>
            <person name="Li Y."/>
            <person name="Wu S."/>
        </authorList>
    </citation>
    <scope>NUCLEOTIDE SEQUENCE [LARGE SCALE GENOMIC DNA]</scope>
    <source>
        <strain evidence="11 12">2W32</strain>
    </source>
</reference>
<feature type="region of interest" description="Disordered" evidence="9">
    <location>
        <begin position="88"/>
        <end position="110"/>
    </location>
</feature>
<dbReference type="SUPFAM" id="SSF50494">
    <property type="entry name" value="Trypsin-like serine proteases"/>
    <property type="match status" value="1"/>
</dbReference>
<evidence type="ECO:0000313" key="11">
    <source>
        <dbReference type="EMBL" id="NGP87628.1"/>
    </source>
</evidence>
<dbReference type="PRINTS" id="PR00834">
    <property type="entry name" value="PROTEASES2C"/>
</dbReference>
<evidence type="ECO:0000256" key="2">
    <source>
        <dbReference type="ARBA" id="ARBA00022670"/>
    </source>
</evidence>
<feature type="binding site" evidence="8">
    <location>
        <begin position="291"/>
        <end position="296"/>
    </location>
    <ligand>
        <name>substrate</name>
    </ligand>
</feature>
<evidence type="ECO:0000256" key="9">
    <source>
        <dbReference type="SAM" id="MobiDB-lite"/>
    </source>
</evidence>
<evidence type="ECO:0000313" key="12">
    <source>
        <dbReference type="Proteomes" id="UP000479132"/>
    </source>
</evidence>
<evidence type="ECO:0000256" key="5">
    <source>
        <dbReference type="ARBA" id="ARBA00022801"/>
    </source>
</evidence>
<dbReference type="Pfam" id="PF13365">
    <property type="entry name" value="Trypsin_2"/>
    <property type="match status" value="1"/>
</dbReference>
<evidence type="ECO:0000256" key="8">
    <source>
        <dbReference type="PIRSR" id="PIRSR611782-2"/>
    </source>
</evidence>
<sequence length="497" mass="53755">MKRSRSTYALWAIAAVLVIGFYSIDLQPNQASIFSFPDFPGNDNAEKVKNESAPSLQEFNDAIVDVAEEAKSTVVTVSVTQTVQARPNPLSRFFGDPREQQPKRYEREGQGSGVIVSQDGYILTNNHVVEKADEVEVQLYNDKVYKAKVVGTDPRTDIAVLKVDAENLDVIKLGNSEKARVGEMVLAIGSPLSNGLAHSVSMGIISAKDRSIGIIEKGAGYENFIQTDAAINPGNSGGALVNMNGELIGVNTAIASRSGGSDGIGFAVPVDIAKRVMKSIIEKGKVVRGYLGITTGGEVDDTMARALGLDKSYGIIVGAVEKDGPADKAGLKEDDIIQTINSKPVRNWNSFRTAIATSSPGTKVKLGIVRNEEKMTLTVTLGELPQDLMADNNQDRPNVNLEKQLGFSVTDLTPEIAQELGVSSNQDGVVVTQISRRSDAYQQGLRRGFIITEVNKKPVENLSEFNEAMNRLMEQKKDIVLLRVKTQNASQLIAFEL</sequence>
<dbReference type="Gene3D" id="2.40.10.120">
    <property type="match status" value="1"/>
</dbReference>
<comment type="caution">
    <text evidence="11">The sequence shown here is derived from an EMBL/GenBank/DDBJ whole genome shotgun (WGS) entry which is preliminary data.</text>
</comment>
<keyword evidence="4" id="KW-0677">Repeat</keyword>
<feature type="binding site" evidence="8">
    <location>
        <position position="157"/>
    </location>
    <ligand>
        <name>substrate</name>
    </ligand>
</feature>
<keyword evidence="6" id="KW-0720">Serine protease</keyword>
<dbReference type="Pfam" id="PF12812">
    <property type="entry name" value="PDZ_1"/>
    <property type="match status" value="1"/>
</dbReference>
<evidence type="ECO:0000256" key="1">
    <source>
        <dbReference type="ARBA" id="ARBA00010541"/>
    </source>
</evidence>
<dbReference type="SMART" id="SM00228">
    <property type="entry name" value="PDZ"/>
    <property type="match status" value="2"/>
</dbReference>
<accession>A0A6M1SUI0</accession>
<dbReference type="SUPFAM" id="SSF50156">
    <property type="entry name" value="PDZ domain-like"/>
    <property type="match status" value="2"/>
</dbReference>
<dbReference type="CDD" id="cd10839">
    <property type="entry name" value="cpPDZ1_DegP-like"/>
    <property type="match status" value="1"/>
</dbReference>
<dbReference type="PROSITE" id="PS50106">
    <property type="entry name" value="PDZ"/>
    <property type="match status" value="1"/>
</dbReference>